<evidence type="ECO:0000256" key="4">
    <source>
        <dbReference type="ARBA" id="ARBA00023136"/>
    </source>
</evidence>
<dbReference type="InterPro" id="IPR026082">
    <property type="entry name" value="ABCA"/>
</dbReference>
<dbReference type="GO" id="GO:0005319">
    <property type="term" value="F:lipid transporter activity"/>
    <property type="evidence" value="ECO:0007669"/>
    <property type="project" value="TreeGrafter"/>
</dbReference>
<dbReference type="GO" id="GO:0140359">
    <property type="term" value="F:ABC-type transporter activity"/>
    <property type="evidence" value="ECO:0007669"/>
    <property type="project" value="InterPro"/>
</dbReference>
<feature type="transmembrane region" description="Helical" evidence="5">
    <location>
        <begin position="143"/>
        <end position="167"/>
    </location>
</feature>
<feature type="transmembrane region" description="Helical" evidence="5">
    <location>
        <begin position="173"/>
        <end position="192"/>
    </location>
</feature>
<evidence type="ECO:0000313" key="8">
    <source>
        <dbReference type="Proteomes" id="UP000410492"/>
    </source>
</evidence>
<dbReference type="Proteomes" id="UP000410492">
    <property type="component" value="Unassembled WGS sequence"/>
</dbReference>
<evidence type="ECO:0000256" key="5">
    <source>
        <dbReference type="SAM" id="Phobius"/>
    </source>
</evidence>
<dbReference type="EMBL" id="CAACVG010008511">
    <property type="protein sequence ID" value="VEN50108.1"/>
    <property type="molecule type" value="Genomic_DNA"/>
</dbReference>
<evidence type="ECO:0000259" key="6">
    <source>
        <dbReference type="Pfam" id="PF12698"/>
    </source>
</evidence>
<name>A0A653CQC8_CALMS</name>
<proteinExistence type="predicted"/>
<feature type="transmembrane region" description="Helical" evidence="5">
    <location>
        <begin position="65"/>
        <end position="83"/>
    </location>
</feature>
<keyword evidence="4 5" id="KW-0472">Membrane</keyword>
<feature type="domain" description="ABC-2 type transporter transmembrane" evidence="6">
    <location>
        <begin position="62"/>
        <end position="237"/>
    </location>
</feature>
<evidence type="ECO:0000313" key="7">
    <source>
        <dbReference type="EMBL" id="VEN50108.1"/>
    </source>
</evidence>
<feature type="transmembrane region" description="Helical" evidence="5">
    <location>
        <begin position="103"/>
        <end position="131"/>
    </location>
</feature>
<protein>
    <recommendedName>
        <fullName evidence="6">ABC-2 type transporter transmembrane domain-containing protein</fullName>
    </recommendedName>
</protein>
<dbReference type="GO" id="GO:0016020">
    <property type="term" value="C:membrane"/>
    <property type="evidence" value="ECO:0007669"/>
    <property type="project" value="UniProtKB-SubCell"/>
</dbReference>
<dbReference type="OrthoDB" id="6512918at2759"/>
<reference evidence="7 8" key="1">
    <citation type="submission" date="2019-01" db="EMBL/GenBank/DDBJ databases">
        <authorList>
            <person name="Sayadi A."/>
        </authorList>
    </citation>
    <scope>NUCLEOTIDE SEQUENCE [LARGE SCALE GENOMIC DNA]</scope>
</reference>
<organism evidence="7 8">
    <name type="scientific">Callosobruchus maculatus</name>
    <name type="common">Southern cowpea weevil</name>
    <name type="synonym">Pulse bruchid</name>
    <dbReference type="NCBI Taxonomy" id="64391"/>
    <lineage>
        <taxon>Eukaryota</taxon>
        <taxon>Metazoa</taxon>
        <taxon>Ecdysozoa</taxon>
        <taxon>Arthropoda</taxon>
        <taxon>Hexapoda</taxon>
        <taxon>Insecta</taxon>
        <taxon>Pterygota</taxon>
        <taxon>Neoptera</taxon>
        <taxon>Endopterygota</taxon>
        <taxon>Coleoptera</taxon>
        <taxon>Polyphaga</taxon>
        <taxon>Cucujiformia</taxon>
        <taxon>Chrysomeloidea</taxon>
        <taxon>Chrysomelidae</taxon>
        <taxon>Bruchinae</taxon>
        <taxon>Bruchini</taxon>
        <taxon>Callosobruchus</taxon>
    </lineage>
</organism>
<dbReference type="PANTHER" id="PTHR19229">
    <property type="entry name" value="ATP-BINDING CASSETTE TRANSPORTER SUBFAMILY A ABCA"/>
    <property type="match status" value="1"/>
</dbReference>
<dbReference type="InterPro" id="IPR013525">
    <property type="entry name" value="ABC2_TM"/>
</dbReference>
<evidence type="ECO:0000256" key="1">
    <source>
        <dbReference type="ARBA" id="ARBA00004141"/>
    </source>
</evidence>
<gene>
    <name evidence="7" type="ORF">CALMAC_LOCUS10985</name>
</gene>
<feature type="transmembrane region" description="Helical" evidence="5">
    <location>
        <begin position="199"/>
        <end position="220"/>
    </location>
</feature>
<dbReference type="Pfam" id="PF12698">
    <property type="entry name" value="ABC2_membrane_3"/>
    <property type="match status" value="1"/>
</dbReference>
<feature type="non-terminal residue" evidence="7">
    <location>
        <position position="253"/>
    </location>
</feature>
<keyword evidence="8" id="KW-1185">Reference proteome</keyword>
<keyword evidence="3 5" id="KW-1133">Transmembrane helix</keyword>
<dbReference type="AlphaFoldDB" id="A0A653CQC8"/>
<evidence type="ECO:0000256" key="3">
    <source>
        <dbReference type="ARBA" id="ARBA00022989"/>
    </source>
</evidence>
<keyword evidence="2 5" id="KW-0812">Transmembrane</keyword>
<dbReference type="PANTHER" id="PTHR19229:SF250">
    <property type="entry name" value="ABC TRANSPORTER DOMAIN-CONTAINING PROTEIN-RELATED"/>
    <property type="match status" value="1"/>
</dbReference>
<evidence type="ECO:0000256" key="2">
    <source>
        <dbReference type="ARBA" id="ARBA00022692"/>
    </source>
</evidence>
<sequence length="253" mass="28764">MLGFILARDGDVDLLHNDINDSYSKIEKWAETKKFPQMYMQQFPHNEWWRDPVLDIIGDGHMSSLIVAIFLMFFGYILEMMVLENERQLKEYMKIMGLTTTLYWMSWFLQVFFHMFILLAIYVTLVTLPIIKGHAVFVLSSPSLILFFLMLWGAASITLTFIIAASIHSAVKASIVGVLIWLVPLVIFPIIFEKSTSEQLAASLWSTIALGIGVKTIWGFERVGEGANWQNLFTPASAEESTSLGIVLLILLF</sequence>
<comment type="subcellular location">
    <subcellularLocation>
        <location evidence="1">Membrane</location>
        <topology evidence="1">Multi-pass membrane protein</topology>
    </subcellularLocation>
</comment>
<accession>A0A653CQC8</accession>